<accession>A0A8H2W430</accession>
<keyword evidence="2" id="KW-1185">Reference proteome</keyword>
<dbReference type="Proteomes" id="UP000624404">
    <property type="component" value="Unassembled WGS sequence"/>
</dbReference>
<name>A0A8H2W430_9HELO</name>
<gene>
    <name evidence="1" type="ORF">SCLTRI_LOCUS8916</name>
</gene>
<organism evidence="1 2">
    <name type="scientific">Sclerotinia trifoliorum</name>
    <dbReference type="NCBI Taxonomy" id="28548"/>
    <lineage>
        <taxon>Eukaryota</taxon>
        <taxon>Fungi</taxon>
        <taxon>Dikarya</taxon>
        <taxon>Ascomycota</taxon>
        <taxon>Pezizomycotina</taxon>
        <taxon>Leotiomycetes</taxon>
        <taxon>Helotiales</taxon>
        <taxon>Sclerotiniaceae</taxon>
        <taxon>Sclerotinia</taxon>
    </lineage>
</organism>
<sequence length="194" mass="22408">MQKTLPAYTSNYSSKLLEFIFTMDPKISIDDLFSFIKYISLFHGTRIFDNAAALELLKWGIRTNFIHFTPDTLPIILIIILGELAKPGEPSTNLKFLLQMNFHDLIREKNGVDLDCALQDKSEDWMAKLHVAISQWILISKEAVPYSLERTLVRIISDEVTVDIPCIFFFTRDIVTASLSNNIKLNFNWRFTDK</sequence>
<evidence type="ECO:0000313" key="1">
    <source>
        <dbReference type="EMBL" id="CAD6449121.1"/>
    </source>
</evidence>
<dbReference type="OrthoDB" id="194358at2759"/>
<protein>
    <submittedName>
        <fullName evidence="1">3e7fcd30-5b64-4dcb-b83d-b369ac8906a6-CDS</fullName>
    </submittedName>
</protein>
<reference evidence="1" key="1">
    <citation type="submission" date="2020-10" db="EMBL/GenBank/DDBJ databases">
        <authorList>
            <person name="Kusch S."/>
        </authorList>
    </citation>
    <scope>NUCLEOTIDE SEQUENCE</scope>
    <source>
        <strain evidence="1">SwB9</strain>
    </source>
</reference>
<dbReference type="EMBL" id="CAJHIA010000033">
    <property type="protein sequence ID" value="CAD6449121.1"/>
    <property type="molecule type" value="Genomic_DNA"/>
</dbReference>
<evidence type="ECO:0000313" key="2">
    <source>
        <dbReference type="Proteomes" id="UP000624404"/>
    </source>
</evidence>
<proteinExistence type="predicted"/>
<dbReference type="AlphaFoldDB" id="A0A8H2W430"/>
<comment type="caution">
    <text evidence="1">The sequence shown here is derived from an EMBL/GenBank/DDBJ whole genome shotgun (WGS) entry which is preliminary data.</text>
</comment>